<feature type="compositionally biased region" description="Polar residues" evidence="1">
    <location>
        <begin position="900"/>
        <end position="910"/>
    </location>
</feature>
<feature type="region of interest" description="Disordered" evidence="1">
    <location>
        <begin position="792"/>
        <end position="837"/>
    </location>
</feature>
<feature type="compositionally biased region" description="Basic and acidic residues" evidence="1">
    <location>
        <begin position="911"/>
        <end position="921"/>
    </location>
</feature>
<feature type="compositionally biased region" description="Polar residues" evidence="1">
    <location>
        <begin position="816"/>
        <end position="830"/>
    </location>
</feature>
<feature type="compositionally biased region" description="Low complexity" evidence="1">
    <location>
        <begin position="1101"/>
        <end position="1114"/>
    </location>
</feature>
<sequence length="1406" mass="151442">MASPPLSPPPLITHPADEERPDSRNSSINFSYPSRVRVGSPAPSPTTARGFESPQPLRAQDQAAQRASSGSSSTRTRPASVGAVQSLVYDPNSRRMVPREAPAYDDYQGPAGRSLSVRKKKKQPAKTGTHLAQATMGRTKVGPGAAAYENVQQPQAVPSTSRSLPHDQPQQVLTTSYHVVDDEVKETADNEPAVSTAPAKSAQPTETSRVPFATHAAQNLVDPEAQKPAQPSRQVTDEEPAVKSLISAPRSDVIKNEQQRPQEPLPPTGQLQNENAGPEEFTWVGQGVRRQPSTVKEEPEPEDEGPHSPGGHTVANALDAVPTRQKPDSTICTNISGIRTKTIYNANAQGERYPTLTVKHCPPPRSVSPRKSALKNSTSPDRRASLDDNVSEASTSFSQRDDTTMARKKSVRVSFDDSNTVVVGESPGPDMGDSPIIASPQNTRRPWYSNIARGKKPEMATLDDDEIMKPRPVLPSFGSVRDKKPRDSTTGSEERPLVRPVIEPSTSPSMSASPSSLPAIPHVSDELRTDSSLNAMTTGSDSIGSNQAESDQRARIAANTSKLREPLPPVVTSIEGSGYVSDTSSSDEEQIEGPGAEEAGEHHNAPPVHLPQPIAQQRDDTTDSSMLPSPDRHSQVSAAFSEADFQDTAPSASEEARKDVEHNIPTIAISSPTPPPPKVQSNMYFDVPGGFPEDDSDLSTPDADPYSGLRLTSMSEIKSPATPVRQVTFEPVTQPKDATQAPHTPATVTATLAPILDEDDDESSIYSDAPDHFTDTENEGFMSLDAVVGRSLPSKAKETETAPQPVEATPPPLGTELSTATTAVDTTQSGEPPALDWDKAKSYWRSLTADKRAQLEKEALSDAGVDADGEDDAAVSHKPKKKKSIERRNSERKALAVRMAQQTIAAQQKQNADDERLRAAERTYMIKPGTKLRASMRTNGATSKPSQQEQPRPHALGGKTLRPASVGSAPAATKTMRSPQRVSSPPVAVATARNSFNPPPPIRRRGSDSSESSFRRTSRPESGQGFGFRRTLRQQSPAQSERAGRPSGRFSLRSMSPPSPTSRVPSGGMGMGMRTSLRSPKETKPSSGGLHFGHFGKKSSKSAPKSTAGSSRFSDSSDDDDGRRTFRSRFDESSDEDDIRAPAPLSLPKTMRGSRQDTDTRPNRRYQAPELSPPLPEEQEETDLEDNLRHNEEKEPISPLPQQGKNARSGRGGLVASPPATPLEAPKTSRRGSFMSVLRRRRDKNKTGGIARPEVMDSAARRDTKLERSPDELKEIRRSGDLDREGGEEDVGGSSSPARPRSPRLQKRTNSMPLDAVVSGGWPLGSPGSERPPSPANGVGKVQRPATSGNLGTRTMSSSSARPVFGQRRTASSHLLARVHEEGSVAGGERKKKKFGALRKMFGLDD</sequence>
<protein>
    <submittedName>
        <fullName evidence="2">Uncharacterized protein</fullName>
    </submittedName>
</protein>
<keyword evidence="3" id="KW-1185">Reference proteome</keyword>
<feature type="compositionally biased region" description="Polar residues" evidence="1">
    <location>
        <begin position="1053"/>
        <end position="1064"/>
    </location>
</feature>
<name>A0AA38VUA9_9PEZI</name>
<evidence type="ECO:0000313" key="2">
    <source>
        <dbReference type="EMBL" id="KAJ9148203.1"/>
    </source>
</evidence>
<feature type="compositionally biased region" description="Polar residues" evidence="1">
    <location>
        <begin position="1345"/>
        <end position="1361"/>
    </location>
</feature>
<feature type="compositionally biased region" description="Polar residues" evidence="1">
    <location>
        <begin position="150"/>
        <end position="177"/>
    </location>
</feature>
<feature type="compositionally biased region" description="Polar residues" evidence="1">
    <location>
        <begin position="936"/>
        <end position="950"/>
    </location>
</feature>
<feature type="region of interest" description="Disordered" evidence="1">
    <location>
        <begin position="354"/>
        <end position="724"/>
    </location>
</feature>
<dbReference type="EMBL" id="JANBVN010000087">
    <property type="protein sequence ID" value="KAJ9148203.1"/>
    <property type="molecule type" value="Genomic_DNA"/>
</dbReference>
<evidence type="ECO:0000313" key="3">
    <source>
        <dbReference type="Proteomes" id="UP001174691"/>
    </source>
</evidence>
<feature type="region of interest" description="Disordered" evidence="1">
    <location>
        <begin position="859"/>
        <end position="1365"/>
    </location>
</feature>
<feature type="compositionally biased region" description="Pro residues" evidence="1">
    <location>
        <begin position="1"/>
        <end position="12"/>
    </location>
</feature>
<evidence type="ECO:0000256" key="1">
    <source>
        <dbReference type="SAM" id="MobiDB-lite"/>
    </source>
</evidence>
<feature type="compositionally biased region" description="Basic and acidic residues" evidence="1">
    <location>
        <begin position="1259"/>
        <end position="1285"/>
    </location>
</feature>
<feature type="compositionally biased region" description="Low complexity" evidence="1">
    <location>
        <begin position="54"/>
        <end position="80"/>
    </location>
</feature>
<feature type="compositionally biased region" description="Basic and acidic residues" evidence="1">
    <location>
        <begin position="179"/>
        <end position="188"/>
    </location>
</feature>
<proteinExistence type="predicted"/>
<feature type="compositionally biased region" description="Polar residues" evidence="1">
    <location>
        <begin position="530"/>
        <end position="549"/>
    </location>
</feature>
<organism evidence="2 3">
    <name type="scientific">Coniochaeta hoffmannii</name>
    <dbReference type="NCBI Taxonomy" id="91930"/>
    <lineage>
        <taxon>Eukaryota</taxon>
        <taxon>Fungi</taxon>
        <taxon>Dikarya</taxon>
        <taxon>Ascomycota</taxon>
        <taxon>Pezizomycotina</taxon>
        <taxon>Sordariomycetes</taxon>
        <taxon>Sordariomycetidae</taxon>
        <taxon>Coniochaetales</taxon>
        <taxon>Coniochaetaceae</taxon>
        <taxon>Coniochaeta</taxon>
    </lineage>
</organism>
<gene>
    <name evidence="2" type="ORF">NKR19_g5995</name>
</gene>
<dbReference type="Proteomes" id="UP001174691">
    <property type="component" value="Unassembled WGS sequence"/>
</dbReference>
<accession>A0AA38VUA9</accession>
<feature type="compositionally biased region" description="Low complexity" evidence="1">
    <location>
        <begin position="504"/>
        <end position="521"/>
    </location>
</feature>
<comment type="caution">
    <text evidence="2">The sequence shown here is derived from an EMBL/GenBank/DDBJ whole genome shotgun (WGS) entry which is preliminary data.</text>
</comment>
<feature type="compositionally biased region" description="Basic and acidic residues" evidence="1">
    <location>
        <begin position="1186"/>
        <end position="1196"/>
    </location>
</feature>
<feature type="compositionally biased region" description="Basic and acidic residues" evidence="1">
    <location>
        <begin position="480"/>
        <end position="497"/>
    </location>
</feature>
<feature type="compositionally biased region" description="Basic and acidic residues" evidence="1">
    <location>
        <begin position="1121"/>
        <end position="1132"/>
    </location>
</feature>
<reference evidence="2" key="1">
    <citation type="submission" date="2022-07" db="EMBL/GenBank/DDBJ databases">
        <title>Fungi with potential for degradation of polypropylene.</title>
        <authorList>
            <person name="Gostincar C."/>
        </authorList>
    </citation>
    <scope>NUCLEOTIDE SEQUENCE</scope>
    <source>
        <strain evidence="2">EXF-13287</strain>
    </source>
</reference>
<feature type="region of interest" description="Disordered" evidence="1">
    <location>
        <begin position="1"/>
        <end position="331"/>
    </location>
</feature>